<keyword evidence="1" id="KW-0969">Cilium</keyword>
<dbReference type="OrthoDB" id="5373092at2"/>
<sequence length="125" mass="14395">MEIFKAAAQQQMDMTANVANVKHQFNPQTREVENPNLQQDSATHNKATEHLTNEQIQEILSKTNDNLSLLNTNIRFGYNDKIDSMFVNVMEADTGTIIRKIPTEQVMKLTEHFRDIVGMIFDKKE</sequence>
<dbReference type="Pfam" id="PF03646">
    <property type="entry name" value="FlaG"/>
    <property type="match status" value="1"/>
</dbReference>
<dbReference type="InterPro" id="IPR035924">
    <property type="entry name" value="FlaG-like_sf"/>
</dbReference>
<reference evidence="1 2" key="1">
    <citation type="journal article" date="2017" name="Genome Biol. Evol.">
        <title>Comparative Genomic Analysis Identifies a Campylobacter Clade Deficient in Selenium Metabolism.</title>
        <authorList>
            <person name="Miller W.G."/>
            <person name="Yee E."/>
            <person name="Lopes B.S."/>
            <person name="Chapman M.H."/>
            <person name="Huynh S."/>
            <person name="Bono J.L."/>
            <person name="Parker C.T."/>
            <person name="Strachan N.J.C."/>
            <person name="Forbes K.J."/>
        </authorList>
    </citation>
    <scope>NUCLEOTIDE SEQUENCE [LARGE SCALE GENOMIC DNA]</scope>
    <source>
        <strain evidence="1 2">RM8964</strain>
    </source>
</reference>
<proteinExistence type="predicted"/>
<dbReference type="EMBL" id="CP018791">
    <property type="protein sequence ID" value="ARR02020.1"/>
    <property type="molecule type" value="Genomic_DNA"/>
</dbReference>
<name>A0A1X9T0K0_9BACT</name>
<accession>A0A1X9T0K0</accession>
<dbReference type="STRING" id="1660074.CVIC8964_0604"/>
<dbReference type="InterPro" id="IPR005186">
    <property type="entry name" value="FlaG"/>
</dbReference>
<dbReference type="RefSeq" id="WP_086333537.1">
    <property type="nucleotide sequence ID" value="NZ_CP018791.1"/>
</dbReference>
<gene>
    <name evidence="1" type="primary">flaG</name>
    <name evidence="1" type="ORF">CVIC8964_0604</name>
</gene>
<dbReference type="Gene3D" id="3.30.160.170">
    <property type="entry name" value="FlaG-like"/>
    <property type="match status" value="1"/>
</dbReference>
<protein>
    <submittedName>
        <fullName evidence="1">Flagellar protein FlaG</fullName>
    </submittedName>
</protein>
<organism evidence="1 2">
    <name type="scientific">Campylobacter vicugnae</name>
    <dbReference type="NCBI Taxonomy" id="1660076"/>
    <lineage>
        <taxon>Bacteria</taxon>
        <taxon>Pseudomonadati</taxon>
        <taxon>Campylobacterota</taxon>
        <taxon>Epsilonproteobacteria</taxon>
        <taxon>Campylobacterales</taxon>
        <taxon>Campylobacteraceae</taxon>
        <taxon>Campylobacter</taxon>
    </lineage>
</organism>
<evidence type="ECO:0000313" key="2">
    <source>
        <dbReference type="Proteomes" id="UP000194265"/>
    </source>
</evidence>
<keyword evidence="1" id="KW-0282">Flagellum</keyword>
<keyword evidence="1" id="KW-0966">Cell projection</keyword>
<evidence type="ECO:0000313" key="1">
    <source>
        <dbReference type="EMBL" id="ARR02020.1"/>
    </source>
</evidence>
<dbReference type="PANTHER" id="PTHR37166">
    <property type="entry name" value="PROTEIN FLAG"/>
    <property type="match status" value="1"/>
</dbReference>
<dbReference type="PANTHER" id="PTHR37166:SF1">
    <property type="entry name" value="PROTEIN FLAG"/>
    <property type="match status" value="1"/>
</dbReference>
<dbReference type="Proteomes" id="UP000194265">
    <property type="component" value="Chromosome"/>
</dbReference>
<dbReference type="SUPFAM" id="SSF160214">
    <property type="entry name" value="FlaG-like"/>
    <property type="match status" value="1"/>
</dbReference>
<dbReference type="AlphaFoldDB" id="A0A1X9T0K0"/>